<dbReference type="PROSITE" id="PS00086">
    <property type="entry name" value="CYTOCHROME_P450"/>
    <property type="match status" value="1"/>
</dbReference>
<comment type="caution">
    <text evidence="10">The sequence shown here is derived from an EMBL/GenBank/DDBJ whole genome shotgun (WGS) entry which is preliminary data.</text>
</comment>
<evidence type="ECO:0000256" key="4">
    <source>
        <dbReference type="ARBA" id="ARBA00022723"/>
    </source>
</evidence>
<dbReference type="EMBL" id="JAACFV010000012">
    <property type="protein sequence ID" value="KAF7512406.1"/>
    <property type="molecule type" value="Genomic_DNA"/>
</dbReference>
<evidence type="ECO:0000313" key="10">
    <source>
        <dbReference type="EMBL" id="KAF7512406.1"/>
    </source>
</evidence>
<comment type="similarity">
    <text evidence="2 8">Belongs to the cytochrome P450 family.</text>
</comment>
<comment type="cofactor">
    <cofactor evidence="1 7">
        <name>heme</name>
        <dbReference type="ChEBI" id="CHEBI:30413"/>
    </cofactor>
</comment>
<dbReference type="Proteomes" id="UP000606974">
    <property type="component" value="Unassembled WGS sequence"/>
</dbReference>
<gene>
    <name evidence="10" type="ORF">GJ744_001341</name>
</gene>
<feature type="region of interest" description="Disordered" evidence="9">
    <location>
        <begin position="496"/>
        <end position="522"/>
    </location>
</feature>
<feature type="compositionally biased region" description="Basic and acidic residues" evidence="9">
    <location>
        <begin position="496"/>
        <end position="515"/>
    </location>
</feature>
<keyword evidence="8" id="KW-0503">Monooxygenase</keyword>
<dbReference type="InterPro" id="IPR002403">
    <property type="entry name" value="Cyt_P450_E_grp-IV"/>
</dbReference>
<keyword evidence="6 7" id="KW-0408">Iron</keyword>
<evidence type="ECO:0000256" key="6">
    <source>
        <dbReference type="ARBA" id="ARBA00023004"/>
    </source>
</evidence>
<dbReference type="PRINTS" id="PR00465">
    <property type="entry name" value="EP450IV"/>
</dbReference>
<evidence type="ECO:0000256" key="5">
    <source>
        <dbReference type="ARBA" id="ARBA00023002"/>
    </source>
</evidence>
<reference evidence="10" key="1">
    <citation type="submission" date="2020-02" db="EMBL/GenBank/DDBJ databases">
        <authorList>
            <person name="Palmer J.M."/>
        </authorList>
    </citation>
    <scope>NUCLEOTIDE SEQUENCE</scope>
    <source>
        <strain evidence="10">EPUS1.4</strain>
        <tissue evidence="10">Thallus</tissue>
    </source>
</reference>
<feature type="binding site" description="axial binding residue" evidence="7">
    <location>
        <position position="466"/>
    </location>
    <ligand>
        <name>heme</name>
        <dbReference type="ChEBI" id="CHEBI:30413"/>
    </ligand>
    <ligandPart>
        <name>Fe</name>
        <dbReference type="ChEBI" id="CHEBI:18248"/>
    </ligandPart>
</feature>
<dbReference type="GO" id="GO:0008395">
    <property type="term" value="F:steroid hydroxylase activity"/>
    <property type="evidence" value="ECO:0007669"/>
    <property type="project" value="TreeGrafter"/>
</dbReference>
<protein>
    <recommendedName>
        <fullName evidence="12">Cytochrome P450</fullName>
    </recommendedName>
</protein>
<evidence type="ECO:0000256" key="7">
    <source>
        <dbReference type="PIRSR" id="PIRSR602403-1"/>
    </source>
</evidence>
<evidence type="ECO:0000256" key="2">
    <source>
        <dbReference type="ARBA" id="ARBA00010617"/>
    </source>
</evidence>
<keyword evidence="3 7" id="KW-0349">Heme</keyword>
<dbReference type="InterPro" id="IPR017972">
    <property type="entry name" value="Cyt_P450_CS"/>
</dbReference>
<dbReference type="AlphaFoldDB" id="A0A8H7ASV2"/>
<keyword evidence="4 7" id="KW-0479">Metal-binding</keyword>
<proteinExistence type="inferred from homology"/>
<dbReference type="PANTHER" id="PTHR24304">
    <property type="entry name" value="CYTOCHROME P450 FAMILY 7"/>
    <property type="match status" value="1"/>
</dbReference>
<name>A0A8H7ASV2_9EURO</name>
<organism evidence="10 11">
    <name type="scientific">Endocarpon pusillum</name>
    <dbReference type="NCBI Taxonomy" id="364733"/>
    <lineage>
        <taxon>Eukaryota</taxon>
        <taxon>Fungi</taxon>
        <taxon>Dikarya</taxon>
        <taxon>Ascomycota</taxon>
        <taxon>Pezizomycotina</taxon>
        <taxon>Eurotiomycetes</taxon>
        <taxon>Chaetothyriomycetidae</taxon>
        <taxon>Verrucariales</taxon>
        <taxon>Verrucariaceae</taxon>
        <taxon>Endocarpon</taxon>
    </lineage>
</organism>
<dbReference type="CDD" id="cd11040">
    <property type="entry name" value="CYP7_CYP8-like"/>
    <property type="match status" value="1"/>
</dbReference>
<dbReference type="OrthoDB" id="1470350at2759"/>
<sequence length="537" mass="61138">MALMDEIYQVLHQVPLALALPLSAIIGWRFWRFTLIPIIFPKEPKVLPYWIPIIGHTASFFKSADKTLTLGRQYFGDTREPFAITVAGTTIYVITSADDATVVLKNIESLTFDEYIRDMMLRFGTASAAVDAMWKQHSGDEPKNPKLMPNPLHKSLAHLQESILKQQLLPGNRFQSLSDKFLGFISNTMTWEQMPKKAIISESITGNYRIIGLLEWTQEVLLDSATRTFFGDQLIKTEPDLFRNFIYFDDHSWLFTYKIPKPWSKEMLAAKDVVQKALESCFDVPQENHQDAAWMITSLEDEMRALSISSKDIAAMINMIYWVVNGNAYKLCFWILAHLVYNPELFYTIKDEVTGAINAQTPVNELPERLDSCKQLDAVFHEVLRLISSSMAIRNVASPMEVGSKRLSKGTKVLIPFRQIHFNEAVWGKNAREFDPTRFTRIKAQEGRGASRDPNFRPFGGGTTICPGRFIARREVLAFIGLAPVRFEMTVDGVDDAGRPEDRQRKFPKLEEEKPCLGMMPPAQGENVYLRVAPGKR</sequence>
<evidence type="ECO:0008006" key="12">
    <source>
        <dbReference type="Google" id="ProtNLM"/>
    </source>
</evidence>
<dbReference type="InterPro" id="IPR050529">
    <property type="entry name" value="CYP450_sterol_14alpha_dmase"/>
</dbReference>
<dbReference type="GO" id="GO:0005506">
    <property type="term" value="F:iron ion binding"/>
    <property type="evidence" value="ECO:0007669"/>
    <property type="project" value="InterPro"/>
</dbReference>
<evidence type="ECO:0000256" key="3">
    <source>
        <dbReference type="ARBA" id="ARBA00022617"/>
    </source>
</evidence>
<keyword evidence="5 8" id="KW-0560">Oxidoreductase</keyword>
<dbReference type="PANTHER" id="PTHR24304:SF2">
    <property type="entry name" value="24-HYDROXYCHOLESTEROL 7-ALPHA-HYDROXYLASE"/>
    <property type="match status" value="1"/>
</dbReference>
<dbReference type="Pfam" id="PF00067">
    <property type="entry name" value="p450"/>
    <property type="match status" value="1"/>
</dbReference>
<keyword evidence="11" id="KW-1185">Reference proteome</keyword>
<dbReference type="GO" id="GO:0020037">
    <property type="term" value="F:heme binding"/>
    <property type="evidence" value="ECO:0007669"/>
    <property type="project" value="InterPro"/>
</dbReference>
<evidence type="ECO:0000256" key="8">
    <source>
        <dbReference type="RuleBase" id="RU000461"/>
    </source>
</evidence>
<dbReference type="InterPro" id="IPR036396">
    <property type="entry name" value="Cyt_P450_sf"/>
</dbReference>
<dbReference type="SUPFAM" id="SSF48264">
    <property type="entry name" value="Cytochrome P450"/>
    <property type="match status" value="1"/>
</dbReference>
<dbReference type="Gene3D" id="1.10.630.10">
    <property type="entry name" value="Cytochrome P450"/>
    <property type="match status" value="1"/>
</dbReference>
<dbReference type="InterPro" id="IPR001128">
    <property type="entry name" value="Cyt_P450"/>
</dbReference>
<evidence type="ECO:0000313" key="11">
    <source>
        <dbReference type="Proteomes" id="UP000606974"/>
    </source>
</evidence>
<evidence type="ECO:0000256" key="9">
    <source>
        <dbReference type="SAM" id="MobiDB-lite"/>
    </source>
</evidence>
<evidence type="ECO:0000256" key="1">
    <source>
        <dbReference type="ARBA" id="ARBA00001971"/>
    </source>
</evidence>
<accession>A0A8H7ASV2</accession>
<dbReference type="GO" id="GO:0016705">
    <property type="term" value="F:oxidoreductase activity, acting on paired donors, with incorporation or reduction of molecular oxygen"/>
    <property type="evidence" value="ECO:0007669"/>
    <property type="project" value="InterPro"/>
</dbReference>